<evidence type="ECO:0000256" key="8">
    <source>
        <dbReference type="ARBA" id="ARBA00023118"/>
    </source>
</evidence>
<dbReference type="EMBL" id="SIHJ01000011">
    <property type="protein sequence ID" value="TWT29176.1"/>
    <property type="molecule type" value="Genomic_DNA"/>
</dbReference>
<keyword evidence="8 9" id="KW-0051">Antiviral defense</keyword>
<feature type="binding site" evidence="9">
    <location>
        <position position="10"/>
    </location>
    <ligand>
        <name>Mg(2+)</name>
        <dbReference type="ChEBI" id="CHEBI:18420"/>
        <note>catalytic</note>
    </ligand>
</feature>
<dbReference type="NCBIfam" id="TIGR01573">
    <property type="entry name" value="cas2"/>
    <property type="match status" value="1"/>
</dbReference>
<comment type="function">
    <text evidence="9">CRISPR (clustered regularly interspaced short palindromic repeat), is an adaptive immune system that provides protection against mobile genetic elements (viruses, transposable elements and conjugative plasmids). CRISPR clusters contain sequences complementary to antecedent mobile elements and target invading nucleic acids. CRISPR clusters are transcribed and processed into CRISPR RNA (crRNA). Functions as a ssRNA-specific endoribonuclease. Involved in the integration of spacer DNA into the CRISPR cassette.</text>
</comment>
<dbReference type="InterPro" id="IPR021127">
    <property type="entry name" value="CRISPR_associated_Cas2"/>
</dbReference>
<keyword evidence="3 9" id="KW-0540">Nuclease</keyword>
<dbReference type="AlphaFoldDB" id="A0A5C5USN0"/>
<evidence type="ECO:0000256" key="6">
    <source>
        <dbReference type="ARBA" id="ARBA00022801"/>
    </source>
</evidence>
<evidence type="ECO:0000256" key="9">
    <source>
        <dbReference type="HAMAP-Rule" id="MF_01471"/>
    </source>
</evidence>
<dbReference type="GO" id="GO:0046872">
    <property type="term" value="F:metal ion binding"/>
    <property type="evidence" value="ECO:0007669"/>
    <property type="project" value="UniProtKB-UniRule"/>
</dbReference>
<keyword evidence="6 9" id="KW-0378">Hydrolase</keyword>
<proteinExistence type="inferred from homology"/>
<keyword evidence="11" id="KW-1185">Reference proteome</keyword>
<dbReference type="InterPro" id="IPR019199">
    <property type="entry name" value="Virulence_VapD/CRISPR_Cas2"/>
</dbReference>
<dbReference type="EC" id="3.1.-.-" evidence="9"/>
<reference evidence="10 11" key="1">
    <citation type="submission" date="2019-02" db="EMBL/GenBank/DDBJ databases">
        <title>Deep-cultivation of Planctomycetes and their phenomic and genomic characterization uncovers novel biology.</title>
        <authorList>
            <person name="Wiegand S."/>
            <person name="Jogler M."/>
            <person name="Boedeker C."/>
            <person name="Pinto D."/>
            <person name="Vollmers J."/>
            <person name="Rivas-Marin E."/>
            <person name="Kohn T."/>
            <person name="Peeters S.H."/>
            <person name="Heuer A."/>
            <person name="Rast P."/>
            <person name="Oberbeckmann S."/>
            <person name="Bunk B."/>
            <person name="Jeske O."/>
            <person name="Meyerdierks A."/>
            <person name="Storesund J.E."/>
            <person name="Kallscheuer N."/>
            <person name="Luecker S."/>
            <person name="Lage O.M."/>
            <person name="Pohl T."/>
            <person name="Merkel B.J."/>
            <person name="Hornburger P."/>
            <person name="Mueller R.-W."/>
            <person name="Bruemmer F."/>
            <person name="Labrenz M."/>
            <person name="Spormann A.M."/>
            <person name="Op Den Camp H."/>
            <person name="Overmann J."/>
            <person name="Amann R."/>
            <person name="Jetten M.S.M."/>
            <person name="Mascher T."/>
            <person name="Medema M.H."/>
            <person name="Devos D.P."/>
            <person name="Kaster A.-K."/>
            <person name="Ovreas L."/>
            <person name="Rohde M."/>
            <person name="Galperin M.Y."/>
            <person name="Jogler C."/>
        </authorList>
    </citation>
    <scope>NUCLEOTIDE SEQUENCE [LARGE SCALE GENOMIC DNA]</scope>
    <source>
        <strain evidence="10 11">KOR34</strain>
    </source>
</reference>
<keyword evidence="7 9" id="KW-0460">Magnesium</keyword>
<organism evidence="10 11">
    <name type="scientific">Posidoniimonas corsicana</name>
    <dbReference type="NCBI Taxonomy" id="1938618"/>
    <lineage>
        <taxon>Bacteria</taxon>
        <taxon>Pseudomonadati</taxon>
        <taxon>Planctomycetota</taxon>
        <taxon>Planctomycetia</taxon>
        <taxon>Pirellulales</taxon>
        <taxon>Lacipirellulaceae</taxon>
        <taxon>Posidoniimonas</taxon>
    </lineage>
</organism>
<dbReference type="PANTHER" id="PTHR34405">
    <property type="entry name" value="CRISPR-ASSOCIATED ENDORIBONUCLEASE CAS2"/>
    <property type="match status" value="1"/>
</dbReference>
<evidence type="ECO:0000256" key="5">
    <source>
        <dbReference type="ARBA" id="ARBA00022759"/>
    </source>
</evidence>
<dbReference type="Pfam" id="PF09827">
    <property type="entry name" value="CRISPR_Cas2"/>
    <property type="match status" value="1"/>
</dbReference>
<accession>A0A5C5USN0</accession>
<dbReference type="GO" id="GO:0004521">
    <property type="term" value="F:RNA endonuclease activity"/>
    <property type="evidence" value="ECO:0007669"/>
    <property type="project" value="InterPro"/>
</dbReference>
<gene>
    <name evidence="10" type="primary">cas2_2</name>
    <name evidence="9" type="synonym">cas2</name>
    <name evidence="10" type="ORF">KOR34_53150</name>
</gene>
<dbReference type="PANTHER" id="PTHR34405:SF3">
    <property type="entry name" value="CRISPR-ASSOCIATED ENDORIBONUCLEASE CAS2 3"/>
    <property type="match status" value="1"/>
</dbReference>
<dbReference type="HAMAP" id="MF_01471">
    <property type="entry name" value="Cas2"/>
    <property type="match status" value="1"/>
</dbReference>
<comment type="cofactor">
    <cofactor evidence="1 9">
        <name>Mg(2+)</name>
        <dbReference type="ChEBI" id="CHEBI:18420"/>
    </cofactor>
</comment>
<name>A0A5C5USN0_9BACT</name>
<dbReference type="GO" id="GO:0016787">
    <property type="term" value="F:hydrolase activity"/>
    <property type="evidence" value="ECO:0007669"/>
    <property type="project" value="UniProtKB-KW"/>
</dbReference>
<protein>
    <recommendedName>
        <fullName evidence="9">CRISPR-associated endoribonuclease Cas2</fullName>
        <ecNumber evidence="9">3.1.-.-</ecNumber>
    </recommendedName>
</protein>
<dbReference type="GO" id="GO:0051607">
    <property type="term" value="P:defense response to virus"/>
    <property type="evidence" value="ECO:0007669"/>
    <property type="project" value="UniProtKB-UniRule"/>
</dbReference>
<keyword evidence="5 9" id="KW-0255">Endonuclease</keyword>
<evidence type="ECO:0000256" key="7">
    <source>
        <dbReference type="ARBA" id="ARBA00022842"/>
    </source>
</evidence>
<dbReference type="SUPFAM" id="SSF143430">
    <property type="entry name" value="TTP0101/SSO1404-like"/>
    <property type="match status" value="1"/>
</dbReference>
<comment type="caution">
    <text evidence="10">The sequence shown here is derived from an EMBL/GenBank/DDBJ whole genome shotgun (WGS) entry which is preliminary data.</text>
</comment>
<dbReference type="GO" id="GO:0043571">
    <property type="term" value="P:maintenance of CRISPR repeat elements"/>
    <property type="evidence" value="ECO:0007669"/>
    <property type="project" value="UniProtKB-UniRule"/>
</dbReference>
<evidence type="ECO:0000256" key="2">
    <source>
        <dbReference type="ARBA" id="ARBA00009959"/>
    </source>
</evidence>
<evidence type="ECO:0000256" key="1">
    <source>
        <dbReference type="ARBA" id="ARBA00001946"/>
    </source>
</evidence>
<dbReference type="CDD" id="cd09725">
    <property type="entry name" value="Cas2_I_II_III"/>
    <property type="match status" value="1"/>
</dbReference>
<evidence type="ECO:0000256" key="4">
    <source>
        <dbReference type="ARBA" id="ARBA00022723"/>
    </source>
</evidence>
<dbReference type="Proteomes" id="UP000316714">
    <property type="component" value="Unassembled WGS sequence"/>
</dbReference>
<sequence length="97" mass="10997">MRHAYLICYDIATPKRLRIVHKTLKGFGDPLQFSVFRCELTKLELHDLRERLAGVLHDDEDRVMIANLGPINGRGDESIEFWGAPLSLAPDRGPTIV</sequence>
<comment type="similarity">
    <text evidence="2 9">Belongs to the CRISPR-associated endoribonuclease Cas2 protein family.</text>
</comment>
<keyword evidence="4 9" id="KW-0479">Metal-binding</keyword>
<dbReference type="Gene3D" id="3.30.70.240">
    <property type="match status" value="1"/>
</dbReference>
<dbReference type="RefSeq" id="WP_146569117.1">
    <property type="nucleotide sequence ID" value="NZ_SIHJ01000011.1"/>
</dbReference>
<evidence type="ECO:0000313" key="11">
    <source>
        <dbReference type="Proteomes" id="UP000316714"/>
    </source>
</evidence>
<comment type="subunit">
    <text evidence="9">Homodimer, forms a heterotetramer with a Cas1 homodimer.</text>
</comment>
<evidence type="ECO:0000313" key="10">
    <source>
        <dbReference type="EMBL" id="TWT29176.1"/>
    </source>
</evidence>
<evidence type="ECO:0000256" key="3">
    <source>
        <dbReference type="ARBA" id="ARBA00022722"/>
    </source>
</evidence>
<dbReference type="OrthoDB" id="9798176at2"/>